<dbReference type="OrthoDB" id="128867at2759"/>
<dbReference type="InterPro" id="IPR036322">
    <property type="entry name" value="WD40_repeat_dom_sf"/>
</dbReference>
<reference evidence="1 2" key="1">
    <citation type="journal article" date="2004" name="Nature">
        <title>Genome evolution in yeasts.</title>
        <authorList>
            <consortium name="Genolevures"/>
            <person name="Dujon B."/>
            <person name="Sherman D."/>
            <person name="Fischer G."/>
            <person name="Durrens P."/>
            <person name="Casaregola S."/>
            <person name="Lafontaine I."/>
            <person name="de Montigny J."/>
            <person name="Marck C."/>
            <person name="Neuveglise C."/>
            <person name="Talla E."/>
            <person name="Goffard N."/>
            <person name="Frangeul L."/>
            <person name="Aigle M."/>
            <person name="Anthouard V."/>
            <person name="Babour A."/>
            <person name="Barbe V."/>
            <person name="Barnay S."/>
            <person name="Blanchin S."/>
            <person name="Beckerich J.M."/>
            <person name="Beyne E."/>
            <person name="Bleykasten C."/>
            <person name="Boisrame A."/>
            <person name="Boyer J."/>
            <person name="Cattolico L."/>
            <person name="Confanioleri F."/>
            <person name="de Daruvar A."/>
            <person name="Despons L."/>
            <person name="Fabre E."/>
            <person name="Fairhead C."/>
            <person name="Ferry-Dumazet H."/>
            <person name="Groppi A."/>
            <person name="Hantraye F."/>
            <person name="Hennequin C."/>
            <person name="Jauniaux N."/>
            <person name="Joyet P."/>
            <person name="Kachouri R."/>
            <person name="Kerrest A."/>
            <person name="Koszul R."/>
            <person name="Lemaire M."/>
            <person name="Lesur I."/>
            <person name="Ma L."/>
            <person name="Muller H."/>
            <person name="Nicaud J.M."/>
            <person name="Nikolski M."/>
            <person name="Oztas S."/>
            <person name="Ozier-Kalogeropoulos O."/>
            <person name="Pellenz S."/>
            <person name="Potier S."/>
            <person name="Richard G.F."/>
            <person name="Straub M.L."/>
            <person name="Suleau A."/>
            <person name="Swennene D."/>
            <person name="Tekaia F."/>
            <person name="Wesolowski-Louvel M."/>
            <person name="Westhof E."/>
            <person name="Wirth B."/>
            <person name="Zeniou-Meyer M."/>
            <person name="Zivanovic I."/>
            <person name="Bolotin-Fukuhara M."/>
            <person name="Thierry A."/>
            <person name="Bouchier C."/>
            <person name="Caudron B."/>
            <person name="Scarpelli C."/>
            <person name="Gaillardin C."/>
            <person name="Weissenbach J."/>
            <person name="Wincker P."/>
            <person name="Souciet J.L."/>
        </authorList>
    </citation>
    <scope>NUCLEOTIDE SEQUENCE [LARGE SCALE GENOMIC DNA]</scope>
    <source>
        <strain evidence="2">ATCC 36239 / CBS 767 / BCRC 21394 / JCM 1990 / NBRC 0083 / IGC 2968</strain>
    </source>
</reference>
<protein>
    <submittedName>
        <fullName evidence="1">DEHA2E02508p</fullName>
    </submittedName>
</protein>
<dbReference type="SUPFAM" id="SSF50978">
    <property type="entry name" value="WD40 repeat-like"/>
    <property type="match status" value="1"/>
</dbReference>
<dbReference type="EMBL" id="CR382137">
    <property type="protein sequence ID" value="CAG87654.2"/>
    <property type="molecule type" value="Genomic_DNA"/>
</dbReference>
<dbReference type="InParanoid" id="Q6BQT0"/>
<dbReference type="AlphaFoldDB" id="Q6BQT0"/>
<dbReference type="GeneID" id="2902798"/>
<dbReference type="Proteomes" id="UP000000599">
    <property type="component" value="Chromosome E"/>
</dbReference>
<accession>Q6BQT0</accession>
<gene>
    <name evidence="1" type="ordered locus">DEHA2E02508g</name>
</gene>
<evidence type="ECO:0000313" key="2">
    <source>
        <dbReference type="Proteomes" id="UP000000599"/>
    </source>
</evidence>
<dbReference type="HOGENOM" id="CLU_602843_0_0_1"/>
<name>Q6BQT0_DEBHA</name>
<keyword evidence="2" id="KW-1185">Reference proteome</keyword>
<dbReference type="VEuPathDB" id="FungiDB:DEHA2E02508g"/>
<dbReference type="RefSeq" id="XP_459440.2">
    <property type="nucleotide sequence ID" value="XM_459440.1"/>
</dbReference>
<evidence type="ECO:0000313" key="1">
    <source>
        <dbReference type="EMBL" id="CAG87654.2"/>
    </source>
</evidence>
<proteinExistence type="predicted"/>
<organism evidence="1 2">
    <name type="scientific">Debaryomyces hansenii (strain ATCC 36239 / CBS 767 / BCRC 21394 / JCM 1990 / NBRC 0083 / IGC 2968)</name>
    <name type="common">Yeast</name>
    <name type="synonym">Torulaspora hansenii</name>
    <dbReference type="NCBI Taxonomy" id="284592"/>
    <lineage>
        <taxon>Eukaryota</taxon>
        <taxon>Fungi</taxon>
        <taxon>Dikarya</taxon>
        <taxon>Ascomycota</taxon>
        <taxon>Saccharomycotina</taxon>
        <taxon>Pichiomycetes</taxon>
        <taxon>Debaryomycetaceae</taxon>
        <taxon>Debaryomyces</taxon>
    </lineage>
</organism>
<dbReference type="eggNOG" id="ENOG502RQ7C">
    <property type="taxonomic scope" value="Eukaryota"/>
</dbReference>
<dbReference type="KEGG" id="dha:DEHA2E02508g"/>
<sequence>MAIMEIPGYYYDEIKKKYFKITNGGVSSQYHNNIIQAKKRRIEHDIETKTINSDIKSTKNTRTIKEIQKWRHYASPYNLQKLRLGFCKLDKSTYDFEMMRGWHYLKTLKYEDNKIWGKFKDKYFISTDGCVMNISAVDGLGTFSTCARCDELKITNYHQQLTNEGFMIFEPTIEVLVTNGKFVFKYITFSACDTDMFMGFFKFERYDPKTRKQDLSLNLIQYVKTINDRRIKGELMSILGIGLMKIDSDDFHYANVEFKNNCRITSALIQDNQLILGTNRGDGYLFDFTNSGKFYKCKRFTVRKGLYSIKKIVKNDRNTFISGSTSKLFVLDSNMHISMVITHDDGVKDFHVRANSDIIIVGLKSIKVYNYNDPQSQPVAIKYFNDNITHQISLFEENYFMVNQSHNEILVVHYSDYNTFSLTLVNRGRYLVNFINLSSGIYILHWDCDGKSIYEMYKI</sequence>
<dbReference type="OMA" id="YFNDNIT"/>